<accession>A0A543IXK0</accession>
<evidence type="ECO:0000256" key="2">
    <source>
        <dbReference type="ARBA" id="ARBA00022741"/>
    </source>
</evidence>
<feature type="region of interest" description="Disordered" evidence="4">
    <location>
        <begin position="273"/>
        <end position="319"/>
    </location>
</feature>
<dbReference type="PROSITE" id="PS50011">
    <property type="entry name" value="PROTEIN_KINASE_DOM"/>
    <property type="match status" value="1"/>
</dbReference>
<keyword evidence="7" id="KW-1185">Reference proteome</keyword>
<feature type="compositionally biased region" description="Low complexity" evidence="4">
    <location>
        <begin position="281"/>
        <end position="299"/>
    </location>
</feature>
<protein>
    <submittedName>
        <fullName evidence="6">Serine/threonine protein kinase</fullName>
    </submittedName>
</protein>
<evidence type="ECO:0000256" key="1">
    <source>
        <dbReference type="ARBA" id="ARBA00008874"/>
    </source>
</evidence>
<keyword evidence="2" id="KW-0547">Nucleotide-binding</keyword>
<gene>
    <name evidence="6" type="ORF">FHX40_2008</name>
</gene>
<dbReference type="SUPFAM" id="SSF56112">
    <property type="entry name" value="Protein kinase-like (PK-like)"/>
    <property type="match status" value="1"/>
</dbReference>
<dbReference type="AlphaFoldDB" id="A0A543IXK0"/>
<dbReference type="GO" id="GO:0004674">
    <property type="term" value="F:protein serine/threonine kinase activity"/>
    <property type="evidence" value="ECO:0007669"/>
    <property type="project" value="UniProtKB-KW"/>
</dbReference>
<proteinExistence type="inferred from homology"/>
<name>A0A543IXK0_9ACTN</name>
<comment type="caution">
    <text evidence="6">The sequence shown here is derived from an EMBL/GenBank/DDBJ whole genome shotgun (WGS) entry which is preliminary data.</text>
</comment>
<dbReference type="InterPro" id="IPR000719">
    <property type="entry name" value="Prot_kinase_dom"/>
</dbReference>
<dbReference type="InterPro" id="IPR011009">
    <property type="entry name" value="Kinase-like_dom_sf"/>
</dbReference>
<dbReference type="Gene3D" id="1.10.510.10">
    <property type="entry name" value="Transferase(Phosphotransferase) domain 1"/>
    <property type="match status" value="1"/>
</dbReference>
<keyword evidence="6" id="KW-0418">Kinase</keyword>
<dbReference type="OrthoDB" id="3679634at2"/>
<dbReference type="InterPro" id="IPR051931">
    <property type="entry name" value="PAK3-like"/>
</dbReference>
<reference evidence="6 7" key="1">
    <citation type="submission" date="2019-06" db="EMBL/GenBank/DDBJ databases">
        <title>Sequencing the genomes of 1000 actinobacteria strains.</title>
        <authorList>
            <person name="Klenk H.-P."/>
        </authorList>
    </citation>
    <scope>NUCLEOTIDE SEQUENCE [LARGE SCALE GENOMIC DNA]</scope>
    <source>
        <strain evidence="6 7">DSM 43186</strain>
    </source>
</reference>
<dbReference type="Pfam" id="PF00069">
    <property type="entry name" value="Pkinase"/>
    <property type="match status" value="1"/>
</dbReference>
<evidence type="ECO:0000256" key="3">
    <source>
        <dbReference type="ARBA" id="ARBA00022840"/>
    </source>
</evidence>
<dbReference type="RefSeq" id="WP_142259340.1">
    <property type="nucleotide sequence ID" value="NZ_BMPV01000011.1"/>
</dbReference>
<keyword evidence="3" id="KW-0067">ATP-binding</keyword>
<evidence type="ECO:0000313" key="6">
    <source>
        <dbReference type="EMBL" id="TQM75303.1"/>
    </source>
</evidence>
<dbReference type="Gene3D" id="3.30.200.20">
    <property type="entry name" value="Phosphorylase Kinase, domain 1"/>
    <property type="match status" value="1"/>
</dbReference>
<dbReference type="GO" id="GO:0005524">
    <property type="term" value="F:ATP binding"/>
    <property type="evidence" value="ECO:0007669"/>
    <property type="project" value="UniProtKB-KW"/>
</dbReference>
<dbReference type="PANTHER" id="PTHR45832">
    <property type="entry name" value="SERINE/THREONINE-PROTEIN KINASE SAMKA-RELATED-RELATED"/>
    <property type="match status" value="1"/>
</dbReference>
<evidence type="ECO:0000313" key="7">
    <source>
        <dbReference type="Proteomes" id="UP000319213"/>
    </source>
</evidence>
<keyword evidence="6" id="KW-0723">Serine/threonine-protein kinase</keyword>
<evidence type="ECO:0000259" key="5">
    <source>
        <dbReference type="PROSITE" id="PS50011"/>
    </source>
</evidence>
<organism evidence="6 7">
    <name type="scientific">Thermopolyspora flexuosa</name>
    <dbReference type="NCBI Taxonomy" id="103836"/>
    <lineage>
        <taxon>Bacteria</taxon>
        <taxon>Bacillati</taxon>
        <taxon>Actinomycetota</taxon>
        <taxon>Actinomycetes</taxon>
        <taxon>Streptosporangiales</taxon>
        <taxon>Streptosporangiaceae</taxon>
        <taxon>Thermopolyspora</taxon>
    </lineage>
</organism>
<evidence type="ECO:0000256" key="4">
    <source>
        <dbReference type="SAM" id="MobiDB-lite"/>
    </source>
</evidence>
<dbReference type="Proteomes" id="UP000319213">
    <property type="component" value="Unassembled WGS sequence"/>
</dbReference>
<keyword evidence="6" id="KW-0808">Transferase</keyword>
<comment type="similarity">
    <text evidence="1">Belongs to the protein kinase superfamily. STE Ser/Thr protein kinase family. STE20 subfamily.</text>
</comment>
<dbReference type="PANTHER" id="PTHR45832:SF22">
    <property type="entry name" value="SERINE_THREONINE-PROTEIN KINASE SAMKA-RELATED"/>
    <property type="match status" value="1"/>
</dbReference>
<dbReference type="SMART" id="SM00220">
    <property type="entry name" value="S_TKc"/>
    <property type="match status" value="1"/>
</dbReference>
<feature type="domain" description="Protein kinase" evidence="5">
    <location>
        <begin position="10"/>
        <end position="297"/>
    </location>
</feature>
<sequence>MNGMVLAGRYTLVEALGSAGRTWLARDTVLHRDVAVTRIPLPAGPPEAVEHVLAEPRAAAVISHPALVTMHDVLVENGEAWVIADYVRGRSLDRIVGAAGPVSPTHAAEIGMRVLNALGVIHAKGRAHRGVVPANVLVADTGDILLAGFGLAPVDGRPADPADDLRALGATLLFATEARTPETGPPSPGPLAQPIHALLYGPHDVAAIRAAFAAAASSAAVPFARALVTDTGPETVPSGRPTPRDRKPFIVIAGAALAVAAAGAIALPNVLDRAPEPEPSPTAAAAAARSARPSPTRPADPCTRLGPNRRRSAESPNTCSVQVGEASVTIKTHPDVATARQIFAALRKRQEAKAGVNAIEGGGTSRVRDVRLGDEGFAQDGSLTVIPTATSTVWLRINTLTIQVEVRTDQTQVTREMRNAAMSAARTVAAELAGEA</sequence>
<dbReference type="EMBL" id="VFPQ01000001">
    <property type="protein sequence ID" value="TQM75303.1"/>
    <property type="molecule type" value="Genomic_DNA"/>
</dbReference>